<evidence type="ECO:0000256" key="1">
    <source>
        <dbReference type="SAM" id="SignalP"/>
    </source>
</evidence>
<evidence type="ECO:0000313" key="2">
    <source>
        <dbReference type="EMBL" id="OAA53893.1"/>
    </source>
</evidence>
<dbReference type="OrthoDB" id="4791183at2759"/>
<dbReference type="RefSeq" id="XP_018700662.1">
    <property type="nucleotide sequence ID" value="XM_018852198.1"/>
</dbReference>
<dbReference type="EMBL" id="AZHB01000032">
    <property type="protein sequence ID" value="OAA53893.1"/>
    <property type="molecule type" value="Genomic_DNA"/>
</dbReference>
<accession>A0A167M3X4</accession>
<feature type="signal peptide" evidence="1">
    <location>
        <begin position="1"/>
        <end position="19"/>
    </location>
</feature>
<protein>
    <submittedName>
        <fullName evidence="2">Uncharacterized protein</fullName>
    </submittedName>
</protein>
<dbReference type="Proteomes" id="UP000076744">
    <property type="component" value="Unassembled WGS sequence"/>
</dbReference>
<gene>
    <name evidence="2" type="ORF">ISF_08595</name>
</gene>
<dbReference type="GeneID" id="30024887"/>
<keyword evidence="1" id="KW-0732">Signal</keyword>
<keyword evidence="3" id="KW-1185">Reference proteome</keyword>
<evidence type="ECO:0000313" key="3">
    <source>
        <dbReference type="Proteomes" id="UP000076744"/>
    </source>
</evidence>
<proteinExistence type="predicted"/>
<sequence>MPFLFVLAATALLLPVSISVDLTSAAHAGFHVQFPWMTRGPNPRIRPELDGYNPFCRKIVRNPQVYPRRSRSFLSFSGHPGDLVTVLYTTNRVPRQRDDFPYMILRDVPIQPSGQLCVNVTIPFQTKANEMGVMYFEAKDPKTENVEHYCSDVEMADIEALPEEHPAMCAANNETLIPMPDEFL</sequence>
<reference evidence="2 3" key="1">
    <citation type="journal article" date="2016" name="Genome Biol. Evol.">
        <title>Divergent and convergent evolution of fungal pathogenicity.</title>
        <authorList>
            <person name="Shang Y."/>
            <person name="Xiao G."/>
            <person name="Zheng P."/>
            <person name="Cen K."/>
            <person name="Zhan S."/>
            <person name="Wang C."/>
        </authorList>
    </citation>
    <scope>NUCLEOTIDE SEQUENCE [LARGE SCALE GENOMIC DNA]</scope>
    <source>
        <strain evidence="2 3">ARSEF 2679</strain>
    </source>
</reference>
<feature type="chain" id="PRO_5007890173" evidence="1">
    <location>
        <begin position="20"/>
        <end position="184"/>
    </location>
</feature>
<organism evidence="2 3">
    <name type="scientific">Cordyceps fumosorosea (strain ARSEF 2679)</name>
    <name type="common">Isaria fumosorosea</name>
    <dbReference type="NCBI Taxonomy" id="1081104"/>
    <lineage>
        <taxon>Eukaryota</taxon>
        <taxon>Fungi</taxon>
        <taxon>Dikarya</taxon>
        <taxon>Ascomycota</taxon>
        <taxon>Pezizomycotina</taxon>
        <taxon>Sordariomycetes</taxon>
        <taxon>Hypocreomycetidae</taxon>
        <taxon>Hypocreales</taxon>
        <taxon>Cordycipitaceae</taxon>
        <taxon>Cordyceps</taxon>
    </lineage>
</organism>
<dbReference type="AlphaFoldDB" id="A0A167M3X4"/>
<name>A0A167M3X4_CORFA</name>
<comment type="caution">
    <text evidence="2">The sequence shown here is derived from an EMBL/GenBank/DDBJ whole genome shotgun (WGS) entry which is preliminary data.</text>
</comment>